<evidence type="ECO:0000313" key="2">
    <source>
        <dbReference type="Proteomes" id="UP001175000"/>
    </source>
</evidence>
<accession>A0AA40CAT4</accession>
<reference evidence="1" key="1">
    <citation type="submission" date="2023-06" db="EMBL/GenBank/DDBJ databases">
        <title>Genome-scale phylogeny and comparative genomics of the fungal order Sordariales.</title>
        <authorList>
            <consortium name="Lawrence Berkeley National Laboratory"/>
            <person name="Hensen N."/>
            <person name="Bonometti L."/>
            <person name="Westerberg I."/>
            <person name="Brannstrom I.O."/>
            <person name="Guillou S."/>
            <person name="Cros-Aarteil S."/>
            <person name="Calhoun S."/>
            <person name="Haridas S."/>
            <person name="Kuo A."/>
            <person name="Mondo S."/>
            <person name="Pangilinan J."/>
            <person name="Riley R."/>
            <person name="Labutti K."/>
            <person name="Andreopoulos B."/>
            <person name="Lipzen A."/>
            <person name="Chen C."/>
            <person name="Yanf M."/>
            <person name="Daum C."/>
            <person name="Ng V."/>
            <person name="Clum A."/>
            <person name="Steindorff A."/>
            <person name="Ohm R."/>
            <person name="Martin F."/>
            <person name="Silar P."/>
            <person name="Natvig D."/>
            <person name="Lalanne C."/>
            <person name="Gautier V."/>
            <person name="Ament-Velasquez S.L."/>
            <person name="Kruys A."/>
            <person name="Hutchinson M.I."/>
            <person name="Powell A.J."/>
            <person name="Barry K."/>
            <person name="Miller A.N."/>
            <person name="Grigoriev I.V."/>
            <person name="Debuchy R."/>
            <person name="Gladieux P."/>
            <person name="Thoren M.H."/>
            <person name="Johannesson H."/>
        </authorList>
    </citation>
    <scope>NUCLEOTIDE SEQUENCE</scope>
    <source>
        <strain evidence="1">CBS 606.72</strain>
    </source>
</reference>
<gene>
    <name evidence="1" type="ORF">B0T14DRAFT_501619</name>
</gene>
<dbReference type="EMBL" id="JAULSU010000001">
    <property type="protein sequence ID" value="KAK0631400.1"/>
    <property type="molecule type" value="Genomic_DNA"/>
</dbReference>
<dbReference type="AlphaFoldDB" id="A0AA40CAT4"/>
<protein>
    <submittedName>
        <fullName evidence="1">Uncharacterized protein</fullName>
    </submittedName>
</protein>
<sequence length="66" mass="7327">MQLQLPACAAKWTKGIELRDNTVPPTLCTLHIAHGLPSACCCCSLPHELQYSPTFAFGKRRDWNGQ</sequence>
<evidence type="ECO:0000313" key="1">
    <source>
        <dbReference type="EMBL" id="KAK0631400.1"/>
    </source>
</evidence>
<comment type="caution">
    <text evidence="1">The sequence shown here is derived from an EMBL/GenBank/DDBJ whole genome shotgun (WGS) entry which is preliminary data.</text>
</comment>
<keyword evidence="2" id="KW-1185">Reference proteome</keyword>
<dbReference type="Proteomes" id="UP001175000">
    <property type="component" value="Unassembled WGS sequence"/>
</dbReference>
<proteinExistence type="predicted"/>
<name>A0AA40CAT4_9PEZI</name>
<organism evidence="1 2">
    <name type="scientific">Immersiella caudata</name>
    <dbReference type="NCBI Taxonomy" id="314043"/>
    <lineage>
        <taxon>Eukaryota</taxon>
        <taxon>Fungi</taxon>
        <taxon>Dikarya</taxon>
        <taxon>Ascomycota</taxon>
        <taxon>Pezizomycotina</taxon>
        <taxon>Sordariomycetes</taxon>
        <taxon>Sordariomycetidae</taxon>
        <taxon>Sordariales</taxon>
        <taxon>Lasiosphaeriaceae</taxon>
        <taxon>Immersiella</taxon>
    </lineage>
</organism>